<protein>
    <submittedName>
        <fullName evidence="1">Uncharacterized protein</fullName>
    </submittedName>
</protein>
<dbReference type="RefSeq" id="WP_316430386.1">
    <property type="nucleotide sequence ID" value="NZ_CP053586.1"/>
</dbReference>
<organism evidence="1">
    <name type="scientific">Leptolyngbya sp. NK1-12</name>
    <dbReference type="NCBI Taxonomy" id="2547451"/>
    <lineage>
        <taxon>Bacteria</taxon>
        <taxon>Bacillati</taxon>
        <taxon>Cyanobacteriota</taxon>
        <taxon>Cyanophyceae</taxon>
        <taxon>Leptolyngbyales</taxon>
        <taxon>Leptolyngbyaceae</taxon>
        <taxon>Leptolyngbya group</taxon>
        <taxon>Leptolyngbya</taxon>
    </lineage>
</organism>
<name>A0AA96WG16_9CYAN</name>
<evidence type="ECO:0000313" key="1">
    <source>
        <dbReference type="EMBL" id="WNZ24538.1"/>
    </source>
</evidence>
<dbReference type="EMBL" id="CP053586">
    <property type="protein sequence ID" value="WNZ24538.1"/>
    <property type="molecule type" value="Genomic_DNA"/>
</dbReference>
<reference evidence="1" key="1">
    <citation type="submission" date="2020-05" db="EMBL/GenBank/DDBJ databases">
        <authorList>
            <person name="Zhu T."/>
            <person name="Keshari N."/>
            <person name="Lu X."/>
        </authorList>
    </citation>
    <scope>NUCLEOTIDE SEQUENCE</scope>
    <source>
        <strain evidence="1">NK1-12</strain>
    </source>
</reference>
<proteinExistence type="predicted"/>
<dbReference type="AlphaFoldDB" id="A0AA96WG16"/>
<accession>A0AA96WG16</accession>
<sequence length="102" mass="11471">MEFLVDSIERDGEAYCVRGACTHGKIDIGTIFSKAYKKIKRFSNNQVESIRTENHRVVSLRVEKIIAYRHSLDSLPQGMSGEIYLVGEGGYNLNTEDTLASE</sequence>
<gene>
    <name evidence="1" type="ORF">HJG54_17885</name>
</gene>